<evidence type="ECO:0000256" key="4">
    <source>
        <dbReference type="SAM" id="Coils"/>
    </source>
</evidence>
<proteinExistence type="predicted"/>
<dbReference type="PANTHER" id="PTHR15107:SF0">
    <property type="entry name" value="DNA ENDONUCLEASE ACTIVATOR CTP1 C-TERMINAL DOMAIN-CONTAINING PROTEIN"/>
    <property type="match status" value="1"/>
</dbReference>
<dbReference type="GeneID" id="92181220"/>
<gene>
    <name evidence="7" type="ORF">IAR55_003962</name>
</gene>
<organism evidence="7 8">
    <name type="scientific">Kwoniella newhampshirensis</name>
    <dbReference type="NCBI Taxonomy" id="1651941"/>
    <lineage>
        <taxon>Eukaryota</taxon>
        <taxon>Fungi</taxon>
        <taxon>Dikarya</taxon>
        <taxon>Basidiomycota</taxon>
        <taxon>Agaricomycotina</taxon>
        <taxon>Tremellomycetes</taxon>
        <taxon>Tremellales</taxon>
        <taxon>Cryptococcaceae</taxon>
        <taxon>Kwoniella</taxon>
    </lineage>
</organism>
<feature type="region of interest" description="Disordered" evidence="5">
    <location>
        <begin position="778"/>
        <end position="804"/>
    </location>
</feature>
<feature type="compositionally biased region" description="Basic and acidic residues" evidence="5">
    <location>
        <begin position="211"/>
        <end position="248"/>
    </location>
</feature>
<feature type="compositionally biased region" description="Polar residues" evidence="5">
    <location>
        <begin position="624"/>
        <end position="643"/>
    </location>
</feature>
<evidence type="ECO:0000256" key="5">
    <source>
        <dbReference type="SAM" id="MobiDB-lite"/>
    </source>
</evidence>
<evidence type="ECO:0000256" key="1">
    <source>
        <dbReference type="ARBA" id="ARBA00004123"/>
    </source>
</evidence>
<keyword evidence="2" id="KW-0227">DNA damage</keyword>
<feature type="compositionally biased region" description="Basic residues" evidence="5">
    <location>
        <begin position="550"/>
        <end position="559"/>
    </location>
</feature>
<dbReference type="GO" id="GO:0010792">
    <property type="term" value="P:DNA double-strand break processing involved in repair via single-strand annealing"/>
    <property type="evidence" value="ECO:0007669"/>
    <property type="project" value="TreeGrafter"/>
</dbReference>
<dbReference type="RefSeq" id="XP_066802446.1">
    <property type="nucleotide sequence ID" value="XM_066947067.1"/>
</dbReference>
<evidence type="ECO:0000256" key="3">
    <source>
        <dbReference type="ARBA" id="ARBA00023242"/>
    </source>
</evidence>
<comment type="subcellular location">
    <subcellularLocation>
        <location evidence="1">Nucleus</location>
    </subcellularLocation>
</comment>
<dbReference type="Pfam" id="PF08573">
    <property type="entry name" value="SAE2"/>
    <property type="match status" value="1"/>
</dbReference>
<keyword evidence="3" id="KW-0539">Nucleus</keyword>
<dbReference type="InterPro" id="IPR033316">
    <property type="entry name" value="RBBP8-like"/>
</dbReference>
<dbReference type="PANTHER" id="PTHR15107">
    <property type="entry name" value="RETINOBLASTOMA BINDING PROTEIN 8"/>
    <property type="match status" value="1"/>
</dbReference>
<feature type="region of interest" description="Disordered" evidence="5">
    <location>
        <begin position="816"/>
        <end position="841"/>
    </location>
</feature>
<dbReference type="AlphaFoldDB" id="A0AAW0Z185"/>
<feature type="coiled-coil region" evidence="4">
    <location>
        <begin position="25"/>
        <end position="80"/>
    </location>
</feature>
<feature type="compositionally biased region" description="Basic and acidic residues" evidence="5">
    <location>
        <begin position="560"/>
        <end position="573"/>
    </location>
</feature>
<dbReference type="KEGG" id="kne:92181220"/>
<feature type="compositionally biased region" description="Basic and acidic residues" evidence="5">
    <location>
        <begin position="816"/>
        <end position="833"/>
    </location>
</feature>
<dbReference type="InterPro" id="IPR013882">
    <property type="entry name" value="Ctp1_C"/>
</dbReference>
<evidence type="ECO:0000256" key="2">
    <source>
        <dbReference type="ARBA" id="ARBA00022763"/>
    </source>
</evidence>
<feature type="region of interest" description="Disordered" evidence="5">
    <location>
        <begin position="211"/>
        <end position="254"/>
    </location>
</feature>
<keyword evidence="4" id="KW-0175">Coiled coil</keyword>
<sequence>MAFFGDLSVEEESLGSGIERQMAKFDELRDCLNGMTTELSKLKNQCDAYKTKRQSLETDIHNLNSQIQQLVTDRDALRIEYTNVREANEWWSERDRSVSASAPAHVHEVDVLGKLNRRNWLLEEQVKELRAQIEETRKTDVAAIESERAISAGLRDRIGKLEERIRKQRTEKEDLEKREKNMKIALYNVADMRRGDEERWKMHNNDLTESLSKERVENERLKEEMEKSRAEKERAQSEVRKMREEGEGAVKSPSRVLQTLQPNIPFASLSPCPTTPTKHQQRMFSPLLDTPTRQRPSSPTVSLTLKYAHLEQTHRELKSAYDKLRETYNRDKKYMMEYKAVVMAREEVKKERREEKKAKKQASRSGSSSASNPFAAAVSGQTEQVTTSGETVKAATLTIKNPEVLVEESESQHGDTKEQSHRGTSVTLHQDEDEVVALEDVRAIYTDDEAVFGSQAVGIHNDAKCQQDRQNDNSPLMRHTSHSALTRAVNLTNRRALTISDSHGAIAHDPVDSSTSGITTVVDEIKRVVCASRITPWLGVSPEKSGKPSSTRKLRSNKSRNKEIDRDDFRSPPDDSPVNTPTTNRKRLVRDRLGDSAARSASLRKVAIQNNAEGEETPLRPRADNTQSLKDGSSSATPDTMTSGKKRKAVDMEGLTPAQKALQLKKISKLPASEKREIYASYKKGGRYNAPEEIQTAIRDEYEIDPEQNEGASFAFHDVKRKKAERKGLHGGDCECCKGYYEAVGEIPRYNQGPVWKDPEVVEGTAAEGDWVREHQNKVSRHRETWTKPPTPPGYWKIGFPNTQDVAEQNEAADRMLRDKEERTRREVLQKDSKWRKKVKD</sequence>
<evidence type="ECO:0000259" key="6">
    <source>
        <dbReference type="Pfam" id="PF08573"/>
    </source>
</evidence>
<reference evidence="7 8" key="1">
    <citation type="journal article" date="2024" name="bioRxiv">
        <title>Comparative genomics of Cryptococcus and Kwoniella reveals pathogenesis evolution and contrasting karyotype dynamics via intercentromeric recombination or chromosome fusion.</title>
        <authorList>
            <person name="Coelho M.A."/>
            <person name="David-Palma M."/>
            <person name="Shea T."/>
            <person name="Bowers K."/>
            <person name="McGinley-Smith S."/>
            <person name="Mohammad A.W."/>
            <person name="Gnirke A."/>
            <person name="Yurkov A.M."/>
            <person name="Nowrousian M."/>
            <person name="Sun S."/>
            <person name="Cuomo C.A."/>
            <person name="Heitman J."/>
        </authorList>
    </citation>
    <scope>NUCLEOTIDE SEQUENCE [LARGE SCALE GENOMIC DNA]</scope>
    <source>
        <strain evidence="7 8">CBS 13917</strain>
    </source>
</reference>
<feature type="region of interest" description="Disordered" evidence="5">
    <location>
        <begin position="347"/>
        <end position="394"/>
    </location>
</feature>
<feature type="domain" description="DNA endonuclease activator Ctp1 C-terminal" evidence="6">
    <location>
        <begin position="715"/>
        <end position="804"/>
    </location>
</feature>
<feature type="compositionally biased region" description="Low complexity" evidence="5">
    <location>
        <begin position="363"/>
        <end position="379"/>
    </location>
</feature>
<dbReference type="Proteomes" id="UP001388673">
    <property type="component" value="Unassembled WGS sequence"/>
</dbReference>
<comment type="caution">
    <text evidence="7">The sequence shown here is derived from an EMBL/GenBank/DDBJ whole genome shotgun (WGS) entry which is preliminary data.</text>
</comment>
<name>A0AAW0Z185_9TREE</name>
<feature type="region of interest" description="Disordered" evidence="5">
    <location>
        <begin position="538"/>
        <end position="650"/>
    </location>
</feature>
<evidence type="ECO:0000313" key="7">
    <source>
        <dbReference type="EMBL" id="KAK8853260.1"/>
    </source>
</evidence>
<feature type="region of interest" description="Disordered" evidence="5">
    <location>
        <begin position="406"/>
        <end position="426"/>
    </location>
</feature>
<feature type="compositionally biased region" description="Basic and acidic residues" evidence="5">
    <location>
        <begin position="410"/>
        <end position="421"/>
    </location>
</feature>
<protein>
    <recommendedName>
        <fullName evidence="6">DNA endonuclease activator Ctp1 C-terminal domain-containing protein</fullName>
    </recommendedName>
</protein>
<accession>A0AAW0Z185</accession>
<feature type="compositionally biased region" description="Polar residues" evidence="5">
    <location>
        <begin position="380"/>
        <end position="390"/>
    </location>
</feature>
<evidence type="ECO:0000313" key="8">
    <source>
        <dbReference type="Proteomes" id="UP001388673"/>
    </source>
</evidence>
<dbReference type="GO" id="GO:0003684">
    <property type="term" value="F:damaged DNA binding"/>
    <property type="evidence" value="ECO:0007669"/>
    <property type="project" value="TreeGrafter"/>
</dbReference>
<dbReference type="GO" id="GO:0005634">
    <property type="term" value="C:nucleus"/>
    <property type="evidence" value="ECO:0007669"/>
    <property type="project" value="UniProtKB-SubCell"/>
</dbReference>
<keyword evidence="8" id="KW-1185">Reference proteome</keyword>
<dbReference type="EMBL" id="JBCAWK010000007">
    <property type="protein sequence ID" value="KAK8853260.1"/>
    <property type="molecule type" value="Genomic_DNA"/>
</dbReference>
<feature type="compositionally biased region" description="Basic and acidic residues" evidence="5">
    <location>
        <begin position="347"/>
        <end position="357"/>
    </location>
</feature>